<keyword evidence="3 5" id="KW-0378">Hydrolase</keyword>
<accession>A0A507E3M5</accession>
<sequence length="396" mass="40094">MVRLTTLVCLALASFASATPIVKRAAPGTAIDGQYIVTFKKSTSFAPRDVDAMIGNLLGAPKGLKAGPAPGLLQKYDFGSDFQGFAAKISDEATLERIKANSEVLAIEEDAIITIDGTQTGLPTGLWGLDAIDGKVDRTFTYPDAAGAGVDAYIVDTGCNTAHVDFEGRAKWGASFTGETSRTDGNGHGTHVAGTVGGRTYGVAKKVNLICVRVLSATGSGSTSGVVAGMNWVVSQARASGRKSVANMSLGGGKATSIDQAATAMVNAGVALAVAAGNDETIDACNQSPAGATGPLTVAASDSGNRIATFSSTGRCVEIIAPGVNILSAWKGSSTATSTISGTSMASPHVAGALAVAYSTQSFSSPAQAYAFLLNKAKKNAITRVPAGTTNTFLQL</sequence>
<dbReference type="STRING" id="109895.A0A507E3M5"/>
<keyword evidence="2 5" id="KW-0645">Protease</keyword>
<dbReference type="OrthoDB" id="206201at2759"/>
<evidence type="ECO:0000259" key="8">
    <source>
        <dbReference type="Pfam" id="PF00082"/>
    </source>
</evidence>
<dbReference type="PANTHER" id="PTHR43806">
    <property type="entry name" value="PEPTIDASE S8"/>
    <property type="match status" value="1"/>
</dbReference>
<dbReference type="InterPro" id="IPR037045">
    <property type="entry name" value="S8pro/Inhibitor_I9_sf"/>
</dbReference>
<organism evidence="10 11">
    <name type="scientific">Powellomyces hirtus</name>
    <dbReference type="NCBI Taxonomy" id="109895"/>
    <lineage>
        <taxon>Eukaryota</taxon>
        <taxon>Fungi</taxon>
        <taxon>Fungi incertae sedis</taxon>
        <taxon>Chytridiomycota</taxon>
        <taxon>Chytridiomycota incertae sedis</taxon>
        <taxon>Chytridiomycetes</taxon>
        <taxon>Spizellomycetales</taxon>
        <taxon>Powellomycetaceae</taxon>
        <taxon>Powellomyces</taxon>
    </lineage>
</organism>
<dbReference type="FunFam" id="3.40.50.200:FF:000014">
    <property type="entry name" value="Proteinase K"/>
    <property type="match status" value="1"/>
</dbReference>
<gene>
    <name evidence="10" type="ORF">PhCBS80983_g03126</name>
</gene>
<proteinExistence type="inferred from homology"/>
<dbReference type="PROSITE" id="PS00137">
    <property type="entry name" value="SUBTILASE_HIS"/>
    <property type="match status" value="1"/>
</dbReference>
<feature type="active site" description="Charge relay system" evidence="5">
    <location>
        <position position="156"/>
    </location>
</feature>
<keyword evidence="7" id="KW-0732">Signal</keyword>
<dbReference type="GO" id="GO:0005615">
    <property type="term" value="C:extracellular space"/>
    <property type="evidence" value="ECO:0007669"/>
    <property type="project" value="TreeGrafter"/>
</dbReference>
<protein>
    <recommendedName>
        <fullName evidence="12">Peptidase S8/S53 domain-containing protein</fullName>
    </recommendedName>
</protein>
<feature type="active site" description="Charge relay system" evidence="5">
    <location>
        <position position="188"/>
    </location>
</feature>
<name>A0A507E3M5_9FUNG</name>
<keyword evidence="4 5" id="KW-0720">Serine protease</keyword>
<evidence type="ECO:0000256" key="3">
    <source>
        <dbReference type="ARBA" id="ARBA00022801"/>
    </source>
</evidence>
<evidence type="ECO:0000256" key="6">
    <source>
        <dbReference type="RuleBase" id="RU003355"/>
    </source>
</evidence>
<dbReference type="PANTHER" id="PTHR43806:SF11">
    <property type="entry name" value="CEREVISIN-RELATED"/>
    <property type="match status" value="1"/>
</dbReference>
<evidence type="ECO:0000256" key="5">
    <source>
        <dbReference type="PROSITE-ProRule" id="PRU01240"/>
    </source>
</evidence>
<dbReference type="CDD" id="cd04077">
    <property type="entry name" value="Peptidases_S8_PCSK9_ProteinaseK_like"/>
    <property type="match status" value="1"/>
</dbReference>
<dbReference type="Proteomes" id="UP000318582">
    <property type="component" value="Unassembled WGS sequence"/>
</dbReference>
<evidence type="ECO:0008006" key="12">
    <source>
        <dbReference type="Google" id="ProtNLM"/>
    </source>
</evidence>
<feature type="domain" description="Inhibitor I9" evidence="9">
    <location>
        <begin position="34"/>
        <end position="115"/>
    </location>
</feature>
<evidence type="ECO:0000313" key="11">
    <source>
        <dbReference type="Proteomes" id="UP000318582"/>
    </source>
</evidence>
<dbReference type="Gene3D" id="3.40.50.200">
    <property type="entry name" value="Peptidase S8/S53 domain"/>
    <property type="match status" value="1"/>
</dbReference>
<dbReference type="PROSITE" id="PS00136">
    <property type="entry name" value="SUBTILASE_ASP"/>
    <property type="match status" value="1"/>
</dbReference>
<dbReference type="PRINTS" id="PR00723">
    <property type="entry name" value="SUBTILISIN"/>
</dbReference>
<dbReference type="InterPro" id="IPR010259">
    <property type="entry name" value="S8pro/Inhibitor_I9"/>
</dbReference>
<dbReference type="Pfam" id="PF00082">
    <property type="entry name" value="Peptidase_S8"/>
    <property type="match status" value="1"/>
</dbReference>
<evidence type="ECO:0000313" key="10">
    <source>
        <dbReference type="EMBL" id="TPX58434.1"/>
    </source>
</evidence>
<dbReference type="Gene3D" id="3.30.70.80">
    <property type="entry name" value="Peptidase S8 propeptide/proteinase inhibitor I9"/>
    <property type="match status" value="1"/>
</dbReference>
<dbReference type="AlphaFoldDB" id="A0A507E3M5"/>
<dbReference type="InterPro" id="IPR023828">
    <property type="entry name" value="Peptidase_S8_Ser-AS"/>
</dbReference>
<feature type="domain" description="Peptidase S8/S53" evidence="8">
    <location>
        <begin position="154"/>
        <end position="382"/>
    </location>
</feature>
<keyword evidence="11" id="KW-1185">Reference proteome</keyword>
<evidence type="ECO:0000256" key="2">
    <source>
        <dbReference type="ARBA" id="ARBA00022670"/>
    </source>
</evidence>
<dbReference type="InterPro" id="IPR050131">
    <property type="entry name" value="Peptidase_S8_subtilisin-like"/>
</dbReference>
<feature type="signal peptide" evidence="7">
    <location>
        <begin position="1"/>
        <end position="18"/>
    </location>
</feature>
<dbReference type="PROSITE" id="PS51892">
    <property type="entry name" value="SUBTILASE"/>
    <property type="match status" value="1"/>
</dbReference>
<dbReference type="InterPro" id="IPR015500">
    <property type="entry name" value="Peptidase_S8_subtilisin-rel"/>
</dbReference>
<comment type="similarity">
    <text evidence="1 5 6">Belongs to the peptidase S8 family.</text>
</comment>
<dbReference type="InterPro" id="IPR000209">
    <property type="entry name" value="Peptidase_S8/S53_dom"/>
</dbReference>
<dbReference type="SUPFAM" id="SSF54897">
    <property type="entry name" value="Protease propeptides/inhibitors"/>
    <property type="match status" value="1"/>
</dbReference>
<feature type="active site" description="Charge relay system" evidence="5">
    <location>
        <position position="344"/>
    </location>
</feature>
<dbReference type="EMBL" id="QEAQ01000036">
    <property type="protein sequence ID" value="TPX58434.1"/>
    <property type="molecule type" value="Genomic_DNA"/>
</dbReference>
<dbReference type="GO" id="GO:0004252">
    <property type="term" value="F:serine-type endopeptidase activity"/>
    <property type="evidence" value="ECO:0007669"/>
    <property type="project" value="UniProtKB-UniRule"/>
</dbReference>
<dbReference type="InterPro" id="IPR036852">
    <property type="entry name" value="Peptidase_S8/S53_dom_sf"/>
</dbReference>
<evidence type="ECO:0000256" key="7">
    <source>
        <dbReference type="SAM" id="SignalP"/>
    </source>
</evidence>
<comment type="caution">
    <text evidence="10">The sequence shown here is derived from an EMBL/GenBank/DDBJ whole genome shotgun (WGS) entry which is preliminary data.</text>
</comment>
<dbReference type="GO" id="GO:0006508">
    <property type="term" value="P:proteolysis"/>
    <property type="evidence" value="ECO:0007669"/>
    <property type="project" value="UniProtKB-KW"/>
</dbReference>
<reference evidence="10 11" key="1">
    <citation type="journal article" date="2019" name="Sci. Rep.">
        <title>Comparative genomics of chytrid fungi reveal insights into the obligate biotrophic and pathogenic lifestyle of Synchytrium endobioticum.</title>
        <authorList>
            <person name="van de Vossenberg B.T.L.H."/>
            <person name="Warris S."/>
            <person name="Nguyen H.D.T."/>
            <person name="van Gent-Pelzer M.P.E."/>
            <person name="Joly D.L."/>
            <person name="van de Geest H.C."/>
            <person name="Bonants P.J.M."/>
            <person name="Smith D.S."/>
            <person name="Levesque C.A."/>
            <person name="van der Lee T.A.J."/>
        </authorList>
    </citation>
    <scope>NUCLEOTIDE SEQUENCE [LARGE SCALE GENOMIC DNA]</scope>
    <source>
        <strain evidence="10 11">CBS 809.83</strain>
    </source>
</reference>
<dbReference type="PROSITE" id="PS00138">
    <property type="entry name" value="SUBTILASE_SER"/>
    <property type="match status" value="1"/>
</dbReference>
<evidence type="ECO:0000256" key="4">
    <source>
        <dbReference type="ARBA" id="ARBA00022825"/>
    </source>
</evidence>
<dbReference type="InterPro" id="IPR034193">
    <property type="entry name" value="PCSK9_ProteinaseK-like"/>
</dbReference>
<evidence type="ECO:0000256" key="1">
    <source>
        <dbReference type="ARBA" id="ARBA00011073"/>
    </source>
</evidence>
<dbReference type="SUPFAM" id="SSF52743">
    <property type="entry name" value="Subtilisin-like"/>
    <property type="match status" value="1"/>
</dbReference>
<dbReference type="InterPro" id="IPR023827">
    <property type="entry name" value="Peptidase_S8_Asp-AS"/>
</dbReference>
<feature type="chain" id="PRO_5021432312" description="Peptidase S8/S53 domain-containing protein" evidence="7">
    <location>
        <begin position="19"/>
        <end position="396"/>
    </location>
</feature>
<dbReference type="Pfam" id="PF05922">
    <property type="entry name" value="Inhibitor_I9"/>
    <property type="match status" value="1"/>
</dbReference>
<evidence type="ECO:0000259" key="9">
    <source>
        <dbReference type="Pfam" id="PF05922"/>
    </source>
</evidence>
<dbReference type="InterPro" id="IPR022398">
    <property type="entry name" value="Peptidase_S8_His-AS"/>
</dbReference>